<keyword evidence="11" id="KW-1133">Transmembrane helix</keyword>
<evidence type="ECO:0000256" key="8">
    <source>
        <dbReference type="ARBA" id="ARBA00022833"/>
    </source>
</evidence>
<dbReference type="SMART" id="SM00046">
    <property type="entry name" value="DAGKc"/>
    <property type="match status" value="1"/>
</dbReference>
<dbReference type="eggNOG" id="KOG1169">
    <property type="taxonomic scope" value="Eukaryota"/>
</dbReference>
<dbReference type="PANTHER" id="PTHR11255:SF118">
    <property type="entry name" value="DIACYLGLYCEROL KINASE EPSILON"/>
    <property type="match status" value="1"/>
</dbReference>
<dbReference type="SMART" id="SM00109">
    <property type="entry name" value="C1"/>
    <property type="match status" value="2"/>
</dbReference>
<keyword evidence="4" id="KW-0479">Metal-binding</keyword>
<keyword evidence="6 10" id="KW-0547">Nucleotide-binding</keyword>
<dbReference type="InterPro" id="IPR001206">
    <property type="entry name" value="Diacylglycerol_kinase_cat_dom"/>
</dbReference>
<dbReference type="PROSITE" id="PS00479">
    <property type="entry name" value="ZF_DAG_PE_1"/>
    <property type="match status" value="1"/>
</dbReference>
<evidence type="ECO:0000256" key="6">
    <source>
        <dbReference type="ARBA" id="ARBA00022741"/>
    </source>
</evidence>
<dbReference type="InterPro" id="IPR016064">
    <property type="entry name" value="NAD/diacylglycerol_kinase_sf"/>
</dbReference>
<evidence type="ECO:0000256" key="1">
    <source>
        <dbReference type="ARBA" id="ARBA00001383"/>
    </source>
</evidence>
<dbReference type="Gene3D" id="1.20.1070.10">
    <property type="entry name" value="Rhodopsin 7-helix transmembrane proteins"/>
    <property type="match status" value="1"/>
</dbReference>
<dbReference type="OrthoDB" id="242257at2759"/>
<dbReference type="InParanoid" id="A0A0V1BZ01"/>
<dbReference type="PROSITE" id="PS50081">
    <property type="entry name" value="ZF_DAG_PE_2"/>
    <property type="match status" value="2"/>
</dbReference>
<dbReference type="GO" id="GO:0016020">
    <property type="term" value="C:membrane"/>
    <property type="evidence" value="ECO:0007669"/>
    <property type="project" value="TreeGrafter"/>
</dbReference>
<dbReference type="Gene3D" id="2.60.200.40">
    <property type="match status" value="1"/>
</dbReference>
<feature type="transmembrane region" description="Helical" evidence="11">
    <location>
        <begin position="806"/>
        <end position="825"/>
    </location>
</feature>
<dbReference type="PROSITE" id="PS50146">
    <property type="entry name" value="DAGK"/>
    <property type="match status" value="1"/>
</dbReference>
<evidence type="ECO:0000256" key="7">
    <source>
        <dbReference type="ARBA" id="ARBA00022777"/>
    </source>
</evidence>
<dbReference type="InterPro" id="IPR017438">
    <property type="entry name" value="ATP-NAD_kinase_N"/>
</dbReference>
<sequence>MTIFLILYETAKNCGLVFGVAVLTFYLIKILCTLLAESGSVHATTPQLKGHHWTLVDAFDAGYYCNVCNDSIYHGLECDYCGIVTDVSCMKKAEQSISCKSVADVNKLEHLWVPGNLPLNSVCCVCFHNCGVGFGLNNLRCSWCQRTAHDACRHRISPNCDLSTIHNLSDNLHSWSPVVVFANRFSGSGEGYLVLKAFRRVLNPIQVCDLSRQSPKLGLELLNKIKDISKMVVLVAGGDGTVGWVFSAIEEISWPENRRPTVAVLPLGTGNDLSRVLGWGDGHSGIVDAAGILQQLSQATPVKLDRWLVSVTSPTKLGMKWSKSEYKMNNYLSVGVDALVTLNFHNRRHSLPRVLSGRFMNKFLFFTYGTKDVLERMCRNLHLHVELQLDDKPVELPELEGVVVLNIPCWGAGVKPWQMGKGGPPQLIDDGLLEVGLSEPYRIGQAKKVQIRIKDCSLPMQVDGEPWRQGPSTILITHFGHASIFASEQAMMMAKVNCVYLSSEAYLVCLIHAYANEREEVMGLLIGYTDEQTGCCHVTNTVQLKRLVKRSDRVEMTPETLSEAIIYADNLNAVNDSLDESVRKKPVRVIGWYHSHPHITVYPSGVDNHTQCEYQNALDPMWIGIIFSVYNTDERSGIGRLNYLAFQSFENGHYSVPVMIVPKLEPAIDSILSERIGALTELCFAEESDAFEKAVQSFNFDDNLQQLNTLAYSHNVSTYTTNVCSTIRGFVHPLLAYLTDRSRHSNYNLVADALNKSSNDDRLGVSNWLCSIGCLILQCHRIMIFYLQKEHQLWTVRDCLLKVPHMTLSTIGYDLFSLMIFLLCLERVTAFYKLGLHYVIFDIDRTLLILISCFLIISVKIAAAWAIAFMDMHRKVSALCHMRECINPIIYRSTAWTYMIIGYLTVVFYLATVALLLHRRNTTCTIMRQMQLNRERSIARSIAFVILCTFVCQILPWTLELVLTDKHVLHSVSLPLRTMNWSLTPTIYLVIHPDLRKQMKNFFHRIRACSQQSRGNLNLNSVYVGYPIN</sequence>
<evidence type="ECO:0000256" key="2">
    <source>
        <dbReference type="ARBA" id="ARBA00009280"/>
    </source>
</evidence>
<dbReference type="GO" id="GO:0046872">
    <property type="term" value="F:metal ion binding"/>
    <property type="evidence" value="ECO:0007669"/>
    <property type="project" value="UniProtKB-KW"/>
</dbReference>
<dbReference type="AlphaFoldDB" id="A0A0V1BZ01"/>
<dbReference type="EMBL" id="JYDH01000007">
    <property type="protein sequence ID" value="KRY41667.1"/>
    <property type="molecule type" value="Genomic_DNA"/>
</dbReference>
<dbReference type="SUPFAM" id="SSF57889">
    <property type="entry name" value="Cysteine-rich domain"/>
    <property type="match status" value="2"/>
</dbReference>
<keyword evidence="3 10" id="KW-0808">Transferase</keyword>
<dbReference type="InterPro" id="IPR002219">
    <property type="entry name" value="PKC_DAG/PE"/>
</dbReference>
<dbReference type="STRING" id="6334.A0A0V1BZ01"/>
<feature type="domain" description="Phorbol-ester/DAG-type" evidence="12">
    <location>
        <begin position="50"/>
        <end position="99"/>
    </location>
</feature>
<evidence type="ECO:0000313" key="16">
    <source>
        <dbReference type="Proteomes" id="UP000054776"/>
    </source>
</evidence>
<dbReference type="SUPFAM" id="SSF102712">
    <property type="entry name" value="JAB1/MPN domain"/>
    <property type="match status" value="1"/>
</dbReference>
<dbReference type="InterPro" id="IPR037607">
    <property type="entry name" value="DGK"/>
</dbReference>
<dbReference type="CDD" id="cd20801">
    <property type="entry name" value="C1_DGKepsilon_typeIII_rpt1"/>
    <property type="match status" value="1"/>
</dbReference>
<dbReference type="eggNOG" id="KOG1555">
    <property type="taxonomic scope" value="Eukaryota"/>
</dbReference>
<keyword evidence="9 10" id="KW-0067">ATP-binding</keyword>
<dbReference type="Pfam" id="PF00781">
    <property type="entry name" value="DAGK_cat"/>
    <property type="match status" value="1"/>
</dbReference>
<dbReference type="GO" id="GO:0008237">
    <property type="term" value="F:metallopeptidase activity"/>
    <property type="evidence" value="ECO:0007669"/>
    <property type="project" value="InterPro"/>
</dbReference>
<feature type="domain" description="DAGKc" evidence="13">
    <location>
        <begin position="173"/>
        <end position="313"/>
    </location>
</feature>
<reference evidence="15 16" key="1">
    <citation type="submission" date="2015-01" db="EMBL/GenBank/DDBJ databases">
        <title>Evolution of Trichinella species and genotypes.</title>
        <authorList>
            <person name="Korhonen P.K."/>
            <person name="Edoardo P."/>
            <person name="Giuseppe L.R."/>
            <person name="Gasser R.B."/>
        </authorList>
    </citation>
    <scope>NUCLEOTIDE SEQUENCE [LARGE SCALE GENOMIC DNA]</scope>
    <source>
        <strain evidence="15">ISS3</strain>
    </source>
</reference>
<protein>
    <recommendedName>
        <fullName evidence="10">Diacylglycerol kinase</fullName>
        <shortName evidence="10">DAG kinase</shortName>
        <ecNumber evidence="10">2.7.1.107</ecNumber>
    </recommendedName>
</protein>
<dbReference type="InterPro" id="IPR000756">
    <property type="entry name" value="Diacylglycerol_kin_accessory"/>
</dbReference>
<evidence type="ECO:0000259" key="13">
    <source>
        <dbReference type="PROSITE" id="PS50146"/>
    </source>
</evidence>
<dbReference type="PROSITE" id="PS50249">
    <property type="entry name" value="MPN"/>
    <property type="match status" value="1"/>
</dbReference>
<dbReference type="InterPro" id="IPR000555">
    <property type="entry name" value="JAMM/MPN+_dom"/>
</dbReference>
<dbReference type="Proteomes" id="UP000054776">
    <property type="component" value="Unassembled WGS sequence"/>
</dbReference>
<evidence type="ECO:0000313" key="15">
    <source>
        <dbReference type="EMBL" id="KRY41667.1"/>
    </source>
</evidence>
<dbReference type="Pfam" id="PF01398">
    <property type="entry name" value="JAB"/>
    <property type="match status" value="1"/>
</dbReference>
<feature type="domain" description="MPN" evidence="14">
    <location>
        <begin position="499"/>
        <end position="652"/>
    </location>
</feature>
<dbReference type="GO" id="GO:0004143">
    <property type="term" value="F:ATP-dependent diacylglycerol kinase activity"/>
    <property type="evidence" value="ECO:0007669"/>
    <property type="project" value="UniProtKB-EC"/>
</dbReference>
<dbReference type="Pfam" id="PF18110">
    <property type="entry name" value="BRCC36_C"/>
    <property type="match status" value="1"/>
</dbReference>
<feature type="transmembrane region" description="Helical" evidence="11">
    <location>
        <begin position="846"/>
        <end position="868"/>
    </location>
</feature>
<dbReference type="EC" id="2.7.1.107" evidence="10"/>
<evidence type="ECO:0000256" key="5">
    <source>
        <dbReference type="ARBA" id="ARBA00022737"/>
    </source>
</evidence>
<dbReference type="InterPro" id="IPR046349">
    <property type="entry name" value="C1-like_sf"/>
</dbReference>
<evidence type="ECO:0000256" key="3">
    <source>
        <dbReference type="ARBA" id="ARBA00022679"/>
    </source>
</evidence>
<gene>
    <name evidence="15" type="primary">Dgke</name>
    <name evidence="15" type="ORF">T01_564</name>
</gene>
<dbReference type="SUPFAM" id="SSF111331">
    <property type="entry name" value="NAD kinase/diacylglycerol kinase-like"/>
    <property type="match status" value="1"/>
</dbReference>
<keyword evidence="5" id="KW-0677">Repeat</keyword>
<feature type="transmembrane region" description="Helical" evidence="11">
    <location>
        <begin position="896"/>
        <end position="917"/>
    </location>
</feature>
<keyword evidence="11" id="KW-0812">Transmembrane</keyword>
<dbReference type="Pfam" id="PF00609">
    <property type="entry name" value="DAGK_acc"/>
    <property type="match status" value="1"/>
</dbReference>
<keyword evidence="11" id="KW-0472">Membrane</keyword>
<dbReference type="Pfam" id="PF00130">
    <property type="entry name" value="C1_1"/>
    <property type="match status" value="1"/>
</dbReference>
<dbReference type="Gene3D" id="3.30.60.20">
    <property type="match status" value="1"/>
</dbReference>
<keyword evidence="16" id="KW-1185">Reference proteome</keyword>
<feature type="transmembrane region" description="Helical" evidence="11">
    <location>
        <begin position="979"/>
        <end position="995"/>
    </location>
</feature>
<keyword evidence="8" id="KW-0862">Zinc</keyword>
<evidence type="ECO:0000256" key="10">
    <source>
        <dbReference type="RuleBase" id="RU361128"/>
    </source>
</evidence>
<dbReference type="Gene3D" id="3.40.140.10">
    <property type="entry name" value="Cytidine Deaminase, domain 2"/>
    <property type="match status" value="1"/>
</dbReference>
<dbReference type="SMART" id="SM00232">
    <property type="entry name" value="JAB_MPN"/>
    <property type="match status" value="1"/>
</dbReference>
<dbReference type="InterPro" id="IPR037518">
    <property type="entry name" value="MPN"/>
</dbReference>
<comment type="caution">
    <text evidence="15">The sequence shown here is derived from an EMBL/GenBank/DDBJ whole genome shotgun (WGS) entry which is preliminary data.</text>
</comment>
<keyword evidence="7 10" id="KW-0418">Kinase</keyword>
<feature type="domain" description="Phorbol-ester/DAG-type" evidence="12">
    <location>
        <begin position="109"/>
        <end position="160"/>
    </location>
</feature>
<accession>A0A0V1BZ01</accession>
<dbReference type="InterPro" id="IPR040749">
    <property type="entry name" value="BRCC36_C"/>
</dbReference>
<dbReference type="GO" id="GO:0007200">
    <property type="term" value="P:phospholipase C-activating G protein-coupled receptor signaling pathway"/>
    <property type="evidence" value="ECO:0007669"/>
    <property type="project" value="InterPro"/>
</dbReference>
<dbReference type="GO" id="GO:0005524">
    <property type="term" value="F:ATP binding"/>
    <property type="evidence" value="ECO:0007669"/>
    <property type="project" value="UniProtKB-KW"/>
</dbReference>
<evidence type="ECO:0000259" key="14">
    <source>
        <dbReference type="PROSITE" id="PS50249"/>
    </source>
</evidence>
<dbReference type="Gene3D" id="3.40.50.10330">
    <property type="entry name" value="Probable inorganic polyphosphate/atp-NAD kinase, domain 1"/>
    <property type="match status" value="1"/>
</dbReference>
<evidence type="ECO:0000256" key="4">
    <source>
        <dbReference type="ARBA" id="ARBA00022723"/>
    </source>
</evidence>
<feature type="transmembrane region" description="Helical" evidence="11">
    <location>
        <begin position="938"/>
        <end position="959"/>
    </location>
</feature>
<name>A0A0V1BZ01_TRISP</name>
<comment type="catalytic activity">
    <reaction evidence="1 10">
        <text>a 1,2-diacyl-sn-glycerol + ATP = a 1,2-diacyl-sn-glycero-3-phosphate + ADP + H(+)</text>
        <dbReference type="Rhea" id="RHEA:10272"/>
        <dbReference type="ChEBI" id="CHEBI:15378"/>
        <dbReference type="ChEBI" id="CHEBI:17815"/>
        <dbReference type="ChEBI" id="CHEBI:30616"/>
        <dbReference type="ChEBI" id="CHEBI:58608"/>
        <dbReference type="ChEBI" id="CHEBI:456216"/>
        <dbReference type="EC" id="2.7.1.107"/>
    </reaction>
</comment>
<comment type="similarity">
    <text evidence="2 10">Belongs to the eukaryotic diacylglycerol kinase family.</text>
</comment>
<evidence type="ECO:0000259" key="12">
    <source>
        <dbReference type="PROSITE" id="PS50081"/>
    </source>
</evidence>
<proteinExistence type="inferred from homology"/>
<dbReference type="SMART" id="SM00045">
    <property type="entry name" value="DAGKa"/>
    <property type="match status" value="1"/>
</dbReference>
<dbReference type="PANTHER" id="PTHR11255">
    <property type="entry name" value="DIACYLGLYCEROL KINASE"/>
    <property type="match status" value="1"/>
</dbReference>
<evidence type="ECO:0000256" key="11">
    <source>
        <dbReference type="SAM" id="Phobius"/>
    </source>
</evidence>
<feature type="transmembrane region" description="Helical" evidence="11">
    <location>
        <begin position="15"/>
        <end position="36"/>
    </location>
</feature>
<organism evidence="15 16">
    <name type="scientific">Trichinella spiralis</name>
    <name type="common">Trichina worm</name>
    <dbReference type="NCBI Taxonomy" id="6334"/>
    <lineage>
        <taxon>Eukaryota</taxon>
        <taxon>Metazoa</taxon>
        <taxon>Ecdysozoa</taxon>
        <taxon>Nematoda</taxon>
        <taxon>Enoplea</taxon>
        <taxon>Dorylaimia</taxon>
        <taxon>Trichinellida</taxon>
        <taxon>Trichinellidae</taxon>
        <taxon>Trichinella</taxon>
    </lineage>
</organism>
<evidence type="ECO:0000256" key="9">
    <source>
        <dbReference type="ARBA" id="ARBA00022840"/>
    </source>
</evidence>